<dbReference type="GO" id="GO:0005737">
    <property type="term" value="C:cytoplasm"/>
    <property type="evidence" value="ECO:0007669"/>
    <property type="project" value="TreeGrafter"/>
</dbReference>
<dbReference type="Proteomes" id="UP000321197">
    <property type="component" value="Unassembled WGS sequence"/>
</dbReference>
<dbReference type="InterPro" id="IPR051783">
    <property type="entry name" value="NAD(P)-dependent_oxidoreduct"/>
</dbReference>
<evidence type="ECO:0000313" key="2">
    <source>
        <dbReference type="EMBL" id="GEM84829.1"/>
    </source>
</evidence>
<evidence type="ECO:0000313" key="3">
    <source>
        <dbReference type="Proteomes" id="UP000321197"/>
    </source>
</evidence>
<dbReference type="Gene3D" id="3.40.50.720">
    <property type="entry name" value="NAD(P)-binding Rossmann-like Domain"/>
    <property type="match status" value="1"/>
</dbReference>
<sequence>MKELHVIFGTGPLGCSVAEELIKRNKAVRMISRSGQAGVPGVETVAGDALSLEFTRRITDGAAVVYQCAQPAYHRWAEEFPALQASILEGAAANKARLVIADNLYMYGDPNGQPINEESPQNPTSKKGKVRKAMADAALATHQAGRLQVALSRPSHYFGPGYKVTGNMVFKKALSGQAMQFLGRLDQPHSFSYVPDAGRAMAVLGTSEQGWGQVWIPPVQPTLTQLEFAQKIWQSAGQTGKPKVQALSRFMTQLAGLFIPTIRETVEMLYEFEKPYVVDASRFERTFGVKATPMDEAIRLTLEHYRQTVPLKQTA</sequence>
<dbReference type="Pfam" id="PF01370">
    <property type="entry name" value="Epimerase"/>
    <property type="match status" value="1"/>
</dbReference>
<feature type="domain" description="NAD-dependent epimerase/dehydratase" evidence="1">
    <location>
        <begin position="9"/>
        <end position="206"/>
    </location>
</feature>
<protein>
    <submittedName>
        <fullName evidence="2">NAD-dependent epimerase</fullName>
    </submittedName>
</protein>
<gene>
    <name evidence="2" type="ORF">MHY01S_29950</name>
</gene>
<comment type="caution">
    <text evidence="2">The sequence shown here is derived from an EMBL/GenBank/DDBJ whole genome shotgun (WGS) entry which is preliminary data.</text>
</comment>
<dbReference type="RefSeq" id="WP_170148335.1">
    <property type="nucleotide sequence ID" value="NZ_BJXL01000135.1"/>
</dbReference>
<reference evidence="2 3" key="1">
    <citation type="submission" date="2019-07" db="EMBL/GenBank/DDBJ databases">
        <title>Whole genome shotgun sequence of Meiothermus hypogaeus NBRC 106114.</title>
        <authorList>
            <person name="Hosoyama A."/>
            <person name="Uohara A."/>
            <person name="Ohji S."/>
            <person name="Ichikawa N."/>
        </authorList>
    </citation>
    <scope>NUCLEOTIDE SEQUENCE [LARGE SCALE GENOMIC DNA]</scope>
    <source>
        <strain evidence="2 3">NBRC 106114</strain>
    </source>
</reference>
<evidence type="ECO:0000259" key="1">
    <source>
        <dbReference type="Pfam" id="PF01370"/>
    </source>
</evidence>
<dbReference type="GO" id="GO:0004029">
    <property type="term" value="F:aldehyde dehydrogenase (NAD+) activity"/>
    <property type="evidence" value="ECO:0007669"/>
    <property type="project" value="TreeGrafter"/>
</dbReference>
<dbReference type="AlphaFoldDB" id="A0A511R5D5"/>
<dbReference type="PANTHER" id="PTHR48079">
    <property type="entry name" value="PROTEIN YEEZ"/>
    <property type="match status" value="1"/>
</dbReference>
<proteinExistence type="predicted"/>
<organism evidence="2 3">
    <name type="scientific">Meiothermus hypogaeus NBRC 106114</name>
    <dbReference type="NCBI Taxonomy" id="1227553"/>
    <lineage>
        <taxon>Bacteria</taxon>
        <taxon>Thermotogati</taxon>
        <taxon>Deinococcota</taxon>
        <taxon>Deinococci</taxon>
        <taxon>Thermales</taxon>
        <taxon>Thermaceae</taxon>
        <taxon>Meiothermus</taxon>
    </lineage>
</organism>
<dbReference type="SUPFAM" id="SSF51735">
    <property type="entry name" value="NAD(P)-binding Rossmann-fold domains"/>
    <property type="match status" value="1"/>
</dbReference>
<dbReference type="InterPro" id="IPR036291">
    <property type="entry name" value="NAD(P)-bd_dom_sf"/>
</dbReference>
<accession>A0A511R5D5</accession>
<dbReference type="InterPro" id="IPR001509">
    <property type="entry name" value="Epimerase_deHydtase"/>
</dbReference>
<dbReference type="EMBL" id="BJXL01000135">
    <property type="protein sequence ID" value="GEM84829.1"/>
    <property type="molecule type" value="Genomic_DNA"/>
</dbReference>
<name>A0A511R5D5_9DEIN</name>
<dbReference type="PANTHER" id="PTHR48079:SF6">
    <property type="entry name" value="NAD(P)-BINDING DOMAIN-CONTAINING PROTEIN-RELATED"/>
    <property type="match status" value="1"/>
</dbReference>